<dbReference type="Pfam" id="PF10979">
    <property type="entry name" value="DUF2786"/>
    <property type="match status" value="1"/>
</dbReference>
<dbReference type="Proteomes" id="UP001428817">
    <property type="component" value="Unassembled WGS sequence"/>
</dbReference>
<gene>
    <name evidence="3" type="ORF">GCM10023321_02070</name>
</gene>
<sequence>MDVWQVVRRRLDGKATDFLVGAIAEEAAHYAEPTVHPRWRAQLAELDATRWWPATQCFTEAYAARKNLNDVDVLELAAQVLHLLRILPPQPTLLPPPGSHTGAPAREDPGVDPKLLAKIRGLLAKAESTQFDEEADAFFAKAQELMSKYSLERGALEAPAGDPAVRTGGRRLWLENPYLGAKSMLVGTVAKANRCRAVLQEDPGFVTVLGEETDLELVEVLTTSLLVQAGKAMLAAGRRVDHTGTSRTRSFRQAFLVSYAGRIGERLNEASQRAEAEVTEAIGETRLLPVLAAKEHAVQQLLDRHYPKLATRRVSISNAAGWHAGRAAADLAVLDARRALGN</sequence>
<dbReference type="Pfam" id="PF23771">
    <property type="entry name" value="DUF7168"/>
    <property type="match status" value="1"/>
</dbReference>
<accession>A0ABP9PDQ6</accession>
<comment type="caution">
    <text evidence="3">The sequence shown here is derived from an EMBL/GenBank/DDBJ whole genome shotgun (WGS) entry which is preliminary data.</text>
</comment>
<evidence type="ECO:0000259" key="2">
    <source>
        <dbReference type="Pfam" id="PF23771"/>
    </source>
</evidence>
<keyword evidence="4" id="KW-1185">Reference proteome</keyword>
<name>A0ABP9PDQ6_9PSEU</name>
<organism evidence="3 4">
    <name type="scientific">Pseudonocardia eucalypti</name>
    <dbReference type="NCBI Taxonomy" id="648755"/>
    <lineage>
        <taxon>Bacteria</taxon>
        <taxon>Bacillati</taxon>
        <taxon>Actinomycetota</taxon>
        <taxon>Actinomycetes</taxon>
        <taxon>Pseudonocardiales</taxon>
        <taxon>Pseudonocardiaceae</taxon>
        <taxon>Pseudonocardia</taxon>
    </lineage>
</organism>
<proteinExistence type="predicted"/>
<reference evidence="4" key="1">
    <citation type="journal article" date="2019" name="Int. J. Syst. Evol. Microbiol.">
        <title>The Global Catalogue of Microorganisms (GCM) 10K type strain sequencing project: providing services to taxonomists for standard genome sequencing and annotation.</title>
        <authorList>
            <consortium name="The Broad Institute Genomics Platform"/>
            <consortium name="The Broad Institute Genome Sequencing Center for Infectious Disease"/>
            <person name="Wu L."/>
            <person name="Ma J."/>
        </authorList>
    </citation>
    <scope>NUCLEOTIDE SEQUENCE [LARGE SCALE GENOMIC DNA]</scope>
    <source>
        <strain evidence="4">JCM 18303</strain>
    </source>
</reference>
<feature type="domain" description="DUF2786" evidence="1">
    <location>
        <begin position="114"/>
        <end position="152"/>
    </location>
</feature>
<dbReference type="InterPro" id="IPR024498">
    <property type="entry name" value="DUF2786"/>
</dbReference>
<dbReference type="InterPro" id="IPR055592">
    <property type="entry name" value="DUF7168"/>
</dbReference>
<protein>
    <submittedName>
        <fullName evidence="3">DUF2786 domain-containing protein</fullName>
    </submittedName>
</protein>
<evidence type="ECO:0000313" key="4">
    <source>
        <dbReference type="Proteomes" id="UP001428817"/>
    </source>
</evidence>
<evidence type="ECO:0000259" key="1">
    <source>
        <dbReference type="Pfam" id="PF10979"/>
    </source>
</evidence>
<evidence type="ECO:0000313" key="3">
    <source>
        <dbReference type="EMBL" id="GAA5144943.1"/>
    </source>
</evidence>
<dbReference type="EMBL" id="BAABJP010000001">
    <property type="protein sequence ID" value="GAA5144943.1"/>
    <property type="molecule type" value="Genomic_DNA"/>
</dbReference>
<feature type="domain" description="DUF7168" evidence="2">
    <location>
        <begin position="182"/>
        <end position="278"/>
    </location>
</feature>